<evidence type="ECO:0008006" key="4">
    <source>
        <dbReference type="Google" id="ProtNLM"/>
    </source>
</evidence>
<dbReference type="InterPro" id="IPR036388">
    <property type="entry name" value="WH-like_DNA-bd_sf"/>
</dbReference>
<keyword evidence="3" id="KW-1185">Reference proteome</keyword>
<dbReference type="Gene3D" id="1.10.10.10">
    <property type="entry name" value="Winged helix-like DNA-binding domain superfamily/Winged helix DNA-binding domain"/>
    <property type="match status" value="1"/>
</dbReference>
<organism evidence="2 3">
    <name type="scientific">Pelagerythrobacter marensis</name>
    <dbReference type="NCBI Taxonomy" id="543877"/>
    <lineage>
        <taxon>Bacteria</taxon>
        <taxon>Pseudomonadati</taxon>
        <taxon>Pseudomonadota</taxon>
        <taxon>Alphaproteobacteria</taxon>
        <taxon>Sphingomonadales</taxon>
        <taxon>Erythrobacteraceae</taxon>
        <taxon>Pelagerythrobacter</taxon>
    </lineage>
</organism>
<reference evidence="2 3" key="1">
    <citation type="submission" date="2024-02" db="EMBL/GenBank/DDBJ databases">
        <title>The whole genome sequence of five bacterial samples isolated from Abu Dhabi Sabkha-shore region.</title>
        <authorList>
            <person name="Sudalaimuthuasari N."/>
            <person name="Sarfraz B."/>
            <person name="Tuyisabe J.D."/>
            <person name="Mugisha Ntwali L.D.M."/>
            <person name="Ali A.I.A.A."/>
            <person name="Almansoori S.Z.A."/>
            <person name="Alajami H.S.A."/>
            <person name="Almeqbaali A.A.S."/>
            <person name="Kundu B."/>
            <person name="Saeed E.E."/>
            <person name="Sukumarinath V."/>
            <person name="Mishra A.K."/>
            <person name="Hazzouri K.M."/>
            <person name="Almaskari R."/>
            <person name="Sharma A.K."/>
            <person name="Amiri K.M.A."/>
        </authorList>
    </citation>
    <scope>NUCLEOTIDE SEQUENCE [LARGE SCALE GENOMIC DNA]</scope>
    <source>
        <strain evidence="3">kcgeb_sd</strain>
    </source>
</reference>
<gene>
    <name evidence="2" type="ORF">V5F89_12365</name>
</gene>
<feature type="region of interest" description="Disordered" evidence="1">
    <location>
        <begin position="82"/>
        <end position="128"/>
    </location>
</feature>
<dbReference type="SUPFAM" id="SSF46785">
    <property type="entry name" value="Winged helix' DNA-binding domain"/>
    <property type="match status" value="1"/>
</dbReference>
<dbReference type="RefSeq" id="WP_338445934.1">
    <property type="nucleotide sequence ID" value="NZ_CP144918.1"/>
</dbReference>
<name>A0ABZ2D6R7_9SPHN</name>
<proteinExistence type="predicted"/>
<evidence type="ECO:0000313" key="3">
    <source>
        <dbReference type="Proteomes" id="UP001335183"/>
    </source>
</evidence>
<sequence length="128" mass="13983">MASFRLLVLAFVREYIETYSVSPSQGEIVNALDTTRTRVRDALRSLAKDGLLLRSPGPRGLKLPSTRDEALRQLRELGWTIDPEGARVHGPPSETGGRNSPLQDPIVLDYPESGALDGDSDGNEVDQP</sequence>
<dbReference type="InterPro" id="IPR036390">
    <property type="entry name" value="WH_DNA-bd_sf"/>
</dbReference>
<protein>
    <recommendedName>
        <fullName evidence="4">LexA repressor DNA-binding domain-containing protein</fullName>
    </recommendedName>
</protein>
<accession>A0ABZ2D6R7</accession>
<evidence type="ECO:0000256" key="1">
    <source>
        <dbReference type="SAM" id="MobiDB-lite"/>
    </source>
</evidence>
<evidence type="ECO:0000313" key="2">
    <source>
        <dbReference type="EMBL" id="WWA47043.1"/>
    </source>
</evidence>
<dbReference type="EMBL" id="CP144918">
    <property type="protein sequence ID" value="WWA47043.1"/>
    <property type="molecule type" value="Genomic_DNA"/>
</dbReference>
<dbReference type="Proteomes" id="UP001335183">
    <property type="component" value="Chromosome"/>
</dbReference>
<feature type="compositionally biased region" description="Acidic residues" evidence="1">
    <location>
        <begin position="118"/>
        <end position="128"/>
    </location>
</feature>